<keyword evidence="1" id="KW-1133">Transmembrane helix</keyword>
<accession>A0A2T2P0V2</accession>
<keyword evidence="1" id="KW-0472">Membrane</keyword>
<dbReference type="AlphaFoldDB" id="A0A2T2P0V2"/>
<evidence type="ECO:0000313" key="3">
    <source>
        <dbReference type="Proteomes" id="UP000240883"/>
    </source>
</evidence>
<dbReference type="Proteomes" id="UP000240883">
    <property type="component" value="Unassembled WGS sequence"/>
</dbReference>
<keyword evidence="3" id="KW-1185">Reference proteome</keyword>
<protein>
    <submittedName>
        <fullName evidence="2">Uncharacterized protein</fullName>
    </submittedName>
</protein>
<dbReference type="OrthoDB" id="3794851at2759"/>
<gene>
    <name evidence="2" type="ORF">BS50DRAFT_468071</name>
</gene>
<evidence type="ECO:0000313" key="2">
    <source>
        <dbReference type="EMBL" id="PSN71304.1"/>
    </source>
</evidence>
<organism evidence="2 3">
    <name type="scientific">Corynespora cassiicola Philippines</name>
    <dbReference type="NCBI Taxonomy" id="1448308"/>
    <lineage>
        <taxon>Eukaryota</taxon>
        <taxon>Fungi</taxon>
        <taxon>Dikarya</taxon>
        <taxon>Ascomycota</taxon>
        <taxon>Pezizomycotina</taxon>
        <taxon>Dothideomycetes</taxon>
        <taxon>Pleosporomycetidae</taxon>
        <taxon>Pleosporales</taxon>
        <taxon>Corynesporascaceae</taxon>
        <taxon>Corynespora</taxon>
    </lineage>
</organism>
<name>A0A2T2P0V2_CORCC</name>
<feature type="non-terminal residue" evidence="2">
    <location>
        <position position="1"/>
    </location>
</feature>
<keyword evidence="1" id="KW-0812">Transmembrane</keyword>
<dbReference type="EMBL" id="KZ678131">
    <property type="protein sequence ID" value="PSN71304.1"/>
    <property type="molecule type" value="Genomic_DNA"/>
</dbReference>
<feature type="transmembrane region" description="Helical" evidence="1">
    <location>
        <begin position="6"/>
        <end position="31"/>
    </location>
</feature>
<feature type="non-terminal residue" evidence="2">
    <location>
        <position position="64"/>
    </location>
</feature>
<proteinExistence type="predicted"/>
<evidence type="ECO:0000256" key="1">
    <source>
        <dbReference type="SAM" id="Phobius"/>
    </source>
</evidence>
<reference evidence="2 3" key="1">
    <citation type="journal article" date="2018" name="Front. Microbiol.">
        <title>Genome-Wide Analysis of Corynespora cassiicola Leaf Fall Disease Putative Effectors.</title>
        <authorList>
            <person name="Lopez D."/>
            <person name="Ribeiro S."/>
            <person name="Label P."/>
            <person name="Fumanal B."/>
            <person name="Venisse J.S."/>
            <person name="Kohler A."/>
            <person name="de Oliveira R.R."/>
            <person name="Labutti K."/>
            <person name="Lipzen A."/>
            <person name="Lail K."/>
            <person name="Bauer D."/>
            <person name="Ohm R.A."/>
            <person name="Barry K.W."/>
            <person name="Spatafora J."/>
            <person name="Grigoriev I.V."/>
            <person name="Martin F.M."/>
            <person name="Pujade-Renaud V."/>
        </authorList>
    </citation>
    <scope>NUCLEOTIDE SEQUENCE [LARGE SCALE GENOMIC DNA]</scope>
    <source>
        <strain evidence="2 3">Philippines</strain>
    </source>
</reference>
<sequence>KIGPFTLPVFIVLCMFAPFALSFICFFIYYYTIKRPHNRRQLADEPSQTTQIKKDVKVQVRSFV</sequence>